<dbReference type="InterPro" id="IPR001111">
    <property type="entry name" value="TGF-b_propeptide"/>
</dbReference>
<dbReference type="InterPro" id="IPR017948">
    <property type="entry name" value="TGFb_CS"/>
</dbReference>
<evidence type="ECO:0000256" key="1">
    <source>
        <dbReference type="ARBA" id="ARBA00004613"/>
    </source>
</evidence>
<name>A0A1B6E527_9HEMI</name>
<dbReference type="InterPro" id="IPR029034">
    <property type="entry name" value="Cystine-knot_cytokine"/>
</dbReference>
<comment type="subcellular location">
    <subcellularLocation>
        <location evidence="1">Secreted</location>
    </subcellularLocation>
</comment>
<comment type="similarity">
    <text evidence="2 6">Belongs to the TGF-beta family.</text>
</comment>
<evidence type="ECO:0000313" key="8">
    <source>
        <dbReference type="EMBL" id="JAS32989.1"/>
    </source>
</evidence>
<dbReference type="InterPro" id="IPR001839">
    <property type="entry name" value="TGF-b_C"/>
</dbReference>
<dbReference type="InterPro" id="IPR015615">
    <property type="entry name" value="TGF-beta-rel"/>
</dbReference>
<sequence length="261" mass="29353">QPLPKLRHSGRVLYFRFSNKITRNKVIQAKLFVAVRGNIEMDLTGAHIAINVFRVQRGRNGSETLVPVTEKKISMQSKTEGSWVSLDVQKVVAHWFHYPKDNMGLIIQATGPTGSKDPFGRSLIVTDLEEENGTLTPFIEVYLADGRAKRTKRNPGLNCDENSHESRCCKYPLTVNFDKFGWDWVISPRKYEAYICSGECTPMTLTMYPHTHLLQMANPKGIGPCCAPRSLSEISMIYYNSELNILFSTLPGMVVESCGCS</sequence>
<dbReference type="SMART" id="SM00204">
    <property type="entry name" value="TGFB"/>
    <property type="match status" value="1"/>
</dbReference>
<dbReference type="GO" id="GO:0005615">
    <property type="term" value="C:extracellular space"/>
    <property type="evidence" value="ECO:0007669"/>
    <property type="project" value="TreeGrafter"/>
</dbReference>
<dbReference type="GO" id="GO:0005125">
    <property type="term" value="F:cytokine activity"/>
    <property type="evidence" value="ECO:0007669"/>
    <property type="project" value="TreeGrafter"/>
</dbReference>
<organism evidence="8">
    <name type="scientific">Clastoptera arizonana</name>
    <name type="common">Arizona spittle bug</name>
    <dbReference type="NCBI Taxonomy" id="38151"/>
    <lineage>
        <taxon>Eukaryota</taxon>
        <taxon>Metazoa</taxon>
        <taxon>Ecdysozoa</taxon>
        <taxon>Arthropoda</taxon>
        <taxon>Hexapoda</taxon>
        <taxon>Insecta</taxon>
        <taxon>Pterygota</taxon>
        <taxon>Neoptera</taxon>
        <taxon>Paraneoptera</taxon>
        <taxon>Hemiptera</taxon>
        <taxon>Auchenorrhyncha</taxon>
        <taxon>Cercopoidea</taxon>
        <taxon>Clastopteridae</taxon>
        <taxon>Clastoptera</taxon>
    </lineage>
</organism>
<dbReference type="PANTHER" id="PTHR11848">
    <property type="entry name" value="TGF-BETA FAMILY"/>
    <property type="match status" value="1"/>
</dbReference>
<dbReference type="Pfam" id="PF00019">
    <property type="entry name" value="TGF_beta"/>
    <property type="match status" value="1"/>
</dbReference>
<dbReference type="GO" id="GO:0008083">
    <property type="term" value="F:growth factor activity"/>
    <property type="evidence" value="ECO:0007669"/>
    <property type="project" value="UniProtKB-KW"/>
</dbReference>
<dbReference type="SUPFAM" id="SSF57501">
    <property type="entry name" value="Cystine-knot cytokines"/>
    <property type="match status" value="1"/>
</dbReference>
<dbReference type="Gene3D" id="2.10.90.10">
    <property type="entry name" value="Cystine-knot cytokines"/>
    <property type="match status" value="1"/>
</dbReference>
<evidence type="ECO:0000256" key="2">
    <source>
        <dbReference type="ARBA" id="ARBA00006656"/>
    </source>
</evidence>
<feature type="non-terminal residue" evidence="8">
    <location>
        <position position="1"/>
    </location>
</feature>
<evidence type="ECO:0000259" key="7">
    <source>
        <dbReference type="PROSITE" id="PS51362"/>
    </source>
</evidence>
<evidence type="ECO:0000256" key="4">
    <source>
        <dbReference type="ARBA" id="ARBA00023030"/>
    </source>
</evidence>
<evidence type="ECO:0000256" key="5">
    <source>
        <dbReference type="ARBA" id="ARBA00023157"/>
    </source>
</evidence>
<evidence type="ECO:0000256" key="6">
    <source>
        <dbReference type="RuleBase" id="RU000354"/>
    </source>
</evidence>
<feature type="domain" description="TGF-beta family profile" evidence="7">
    <location>
        <begin position="150"/>
        <end position="261"/>
    </location>
</feature>
<dbReference type="PROSITE" id="PS51362">
    <property type="entry name" value="TGF_BETA_2"/>
    <property type="match status" value="1"/>
</dbReference>
<dbReference type="PROSITE" id="PS00250">
    <property type="entry name" value="TGF_BETA_1"/>
    <property type="match status" value="1"/>
</dbReference>
<keyword evidence="4 6" id="KW-0339">Growth factor</keyword>
<dbReference type="EMBL" id="GEDC01004309">
    <property type="protein sequence ID" value="JAS32989.1"/>
    <property type="molecule type" value="Transcribed_RNA"/>
</dbReference>
<dbReference type="Gene3D" id="2.60.120.970">
    <property type="match status" value="1"/>
</dbReference>
<reference evidence="8" key="1">
    <citation type="submission" date="2015-12" db="EMBL/GenBank/DDBJ databases">
        <title>De novo transcriptome assembly of four potential Pierce s Disease insect vectors from Arizona vineyards.</title>
        <authorList>
            <person name="Tassone E.E."/>
        </authorList>
    </citation>
    <scope>NUCLEOTIDE SEQUENCE</scope>
</reference>
<gene>
    <name evidence="8" type="ORF">g.44367</name>
</gene>
<dbReference type="CDD" id="cd13751">
    <property type="entry name" value="TGF_beta_GDF8_like"/>
    <property type="match status" value="1"/>
</dbReference>
<keyword evidence="5" id="KW-1015">Disulfide bond</keyword>
<proteinExistence type="inferred from homology"/>
<dbReference type="AlphaFoldDB" id="A0A1B6E527"/>
<protein>
    <recommendedName>
        <fullName evidence="7">TGF-beta family profile domain-containing protein</fullName>
    </recommendedName>
</protein>
<accession>A0A1B6E527</accession>
<dbReference type="PANTHER" id="PTHR11848:SF262">
    <property type="entry name" value="LD29161P"/>
    <property type="match status" value="1"/>
</dbReference>
<evidence type="ECO:0000256" key="3">
    <source>
        <dbReference type="ARBA" id="ARBA00022525"/>
    </source>
</evidence>
<keyword evidence="3" id="KW-0964">Secreted</keyword>
<dbReference type="Pfam" id="PF00688">
    <property type="entry name" value="TGFb_propeptide"/>
    <property type="match status" value="1"/>
</dbReference>